<keyword evidence="3" id="KW-1185">Reference proteome</keyword>
<feature type="compositionally biased region" description="Basic and acidic residues" evidence="1">
    <location>
        <begin position="29"/>
        <end position="40"/>
    </location>
</feature>
<accession>A0A445JRP6</accession>
<reference evidence="2 3" key="1">
    <citation type="submission" date="2018-09" db="EMBL/GenBank/DDBJ databases">
        <title>A high-quality reference genome of wild soybean provides a powerful tool to mine soybean genomes.</title>
        <authorList>
            <person name="Xie M."/>
            <person name="Chung C.Y.L."/>
            <person name="Li M.-W."/>
            <person name="Wong F.-L."/>
            <person name="Chan T.-F."/>
            <person name="Lam H.-M."/>
        </authorList>
    </citation>
    <scope>NUCLEOTIDE SEQUENCE [LARGE SCALE GENOMIC DNA]</scope>
    <source>
        <strain evidence="3">cv. W05</strain>
        <tissue evidence="2">Hypocotyl of etiolated seedlings</tissue>
    </source>
</reference>
<feature type="region of interest" description="Disordered" evidence="1">
    <location>
        <begin position="92"/>
        <end position="131"/>
    </location>
</feature>
<dbReference type="Proteomes" id="UP000289340">
    <property type="component" value="Chromosome 7"/>
</dbReference>
<feature type="compositionally biased region" description="Polar residues" evidence="1">
    <location>
        <begin position="46"/>
        <end position="64"/>
    </location>
</feature>
<dbReference type="PANTHER" id="PTHR33730:SF4">
    <property type="entry name" value="OS05G0542732 PROTEIN"/>
    <property type="match status" value="1"/>
</dbReference>
<gene>
    <name evidence="2" type="ORF">D0Y65_016752</name>
</gene>
<evidence type="ECO:0000256" key="1">
    <source>
        <dbReference type="SAM" id="MobiDB-lite"/>
    </source>
</evidence>
<keyword evidence="2" id="KW-0418">Kinase</keyword>
<proteinExistence type="predicted"/>
<evidence type="ECO:0000313" key="2">
    <source>
        <dbReference type="EMBL" id="RZC01138.1"/>
    </source>
</evidence>
<sequence>MAGLQRSEVSFRRQGSSGLVWDDKLLSGELNKNEDPKGAHGGDLNLNLNVRTTPPIQRSRSNGGYRTGKVSPAIEPPSPKLSACGFCSAFGKTGEKGRRAKPRAKHRSRHSHSVKTRVSEDQVWGTPGQEAGPGCPRFKKFWVPSYQHIEFHPSGHTHVVKSEPASQ</sequence>
<feature type="region of interest" description="Disordered" evidence="1">
    <location>
        <begin position="29"/>
        <end position="76"/>
    </location>
</feature>
<dbReference type="GO" id="GO:0016301">
    <property type="term" value="F:kinase activity"/>
    <property type="evidence" value="ECO:0007669"/>
    <property type="project" value="UniProtKB-KW"/>
</dbReference>
<evidence type="ECO:0000313" key="3">
    <source>
        <dbReference type="Proteomes" id="UP000289340"/>
    </source>
</evidence>
<dbReference type="EMBL" id="QZWG01000007">
    <property type="protein sequence ID" value="RZC01138.1"/>
    <property type="molecule type" value="Genomic_DNA"/>
</dbReference>
<dbReference type="PANTHER" id="PTHR33730">
    <property type="entry name" value="OS05G0542732 PROTEIN-RELATED"/>
    <property type="match status" value="1"/>
</dbReference>
<dbReference type="AlphaFoldDB" id="A0A445JRP6"/>
<name>A0A445JRP6_GLYSO</name>
<dbReference type="Pfam" id="PF15697">
    <property type="entry name" value="DUF4666"/>
    <property type="match status" value="1"/>
</dbReference>
<feature type="compositionally biased region" description="Basic residues" evidence="1">
    <location>
        <begin position="98"/>
        <end position="115"/>
    </location>
</feature>
<keyword evidence="2" id="KW-0808">Transferase</keyword>
<protein>
    <submittedName>
        <fullName evidence="2">MAPK kinase substrate protein</fullName>
    </submittedName>
</protein>
<organism evidence="2 3">
    <name type="scientific">Glycine soja</name>
    <name type="common">Wild soybean</name>
    <dbReference type="NCBI Taxonomy" id="3848"/>
    <lineage>
        <taxon>Eukaryota</taxon>
        <taxon>Viridiplantae</taxon>
        <taxon>Streptophyta</taxon>
        <taxon>Embryophyta</taxon>
        <taxon>Tracheophyta</taxon>
        <taxon>Spermatophyta</taxon>
        <taxon>Magnoliopsida</taxon>
        <taxon>eudicotyledons</taxon>
        <taxon>Gunneridae</taxon>
        <taxon>Pentapetalae</taxon>
        <taxon>rosids</taxon>
        <taxon>fabids</taxon>
        <taxon>Fabales</taxon>
        <taxon>Fabaceae</taxon>
        <taxon>Papilionoideae</taxon>
        <taxon>50 kb inversion clade</taxon>
        <taxon>NPAAA clade</taxon>
        <taxon>indigoferoid/millettioid clade</taxon>
        <taxon>Phaseoleae</taxon>
        <taxon>Glycine</taxon>
        <taxon>Glycine subgen. Soja</taxon>
    </lineage>
</organism>
<dbReference type="InterPro" id="IPR031421">
    <property type="entry name" value="DUF4666"/>
</dbReference>
<comment type="caution">
    <text evidence="2">The sequence shown here is derived from an EMBL/GenBank/DDBJ whole genome shotgun (WGS) entry which is preliminary data.</text>
</comment>